<dbReference type="Pfam" id="PF13365">
    <property type="entry name" value="Trypsin_2"/>
    <property type="match status" value="1"/>
</dbReference>
<dbReference type="EMBL" id="BAABIS010000001">
    <property type="protein sequence ID" value="GAA4853630.1"/>
    <property type="molecule type" value="Genomic_DNA"/>
</dbReference>
<dbReference type="Pfam" id="PF13180">
    <property type="entry name" value="PDZ_2"/>
    <property type="match status" value="1"/>
</dbReference>
<dbReference type="InterPro" id="IPR001478">
    <property type="entry name" value="PDZ"/>
</dbReference>
<feature type="compositionally biased region" description="Pro residues" evidence="3">
    <location>
        <begin position="9"/>
        <end position="18"/>
    </location>
</feature>
<dbReference type="PROSITE" id="PS50106">
    <property type="entry name" value="PDZ"/>
    <property type="match status" value="1"/>
</dbReference>
<dbReference type="RefSeq" id="WP_345697648.1">
    <property type="nucleotide sequence ID" value="NZ_BAABIS010000001.1"/>
</dbReference>
<evidence type="ECO:0000259" key="4">
    <source>
        <dbReference type="PROSITE" id="PS50106"/>
    </source>
</evidence>
<dbReference type="Gene3D" id="2.40.10.120">
    <property type="match status" value="1"/>
</dbReference>
<evidence type="ECO:0000313" key="6">
    <source>
        <dbReference type="Proteomes" id="UP001501752"/>
    </source>
</evidence>
<dbReference type="InterPro" id="IPR051201">
    <property type="entry name" value="Chloro_Bact_Ser_Proteases"/>
</dbReference>
<feature type="domain" description="PDZ" evidence="4">
    <location>
        <begin position="284"/>
        <end position="372"/>
    </location>
</feature>
<dbReference type="PANTHER" id="PTHR43343">
    <property type="entry name" value="PEPTIDASE S12"/>
    <property type="match status" value="1"/>
</dbReference>
<dbReference type="SUPFAM" id="SSF50156">
    <property type="entry name" value="PDZ domain-like"/>
    <property type="match status" value="1"/>
</dbReference>
<evidence type="ECO:0000313" key="5">
    <source>
        <dbReference type="EMBL" id="GAA4853630.1"/>
    </source>
</evidence>
<dbReference type="SMART" id="SM00228">
    <property type="entry name" value="PDZ"/>
    <property type="match status" value="1"/>
</dbReference>
<organism evidence="5 6">
    <name type="scientific">Kitasatospora terrestris</name>
    <dbReference type="NCBI Taxonomy" id="258051"/>
    <lineage>
        <taxon>Bacteria</taxon>
        <taxon>Bacillati</taxon>
        <taxon>Actinomycetota</taxon>
        <taxon>Actinomycetes</taxon>
        <taxon>Kitasatosporales</taxon>
        <taxon>Streptomycetaceae</taxon>
        <taxon>Kitasatospora</taxon>
    </lineage>
</organism>
<dbReference type="PRINTS" id="PR00834">
    <property type="entry name" value="PROTEASES2C"/>
</dbReference>
<dbReference type="SUPFAM" id="SSF50494">
    <property type="entry name" value="Trypsin-like serine proteases"/>
    <property type="match status" value="1"/>
</dbReference>
<gene>
    <name evidence="5" type="ORF">GCM10023235_33660</name>
</gene>
<protein>
    <submittedName>
        <fullName evidence="5">Trypsin-like peptidase domain-containing protein</fullName>
    </submittedName>
</protein>
<keyword evidence="6" id="KW-1185">Reference proteome</keyword>
<name>A0ABP9DMY8_9ACTN</name>
<proteinExistence type="predicted"/>
<keyword evidence="1" id="KW-0645">Protease</keyword>
<evidence type="ECO:0000256" key="2">
    <source>
        <dbReference type="ARBA" id="ARBA00022801"/>
    </source>
</evidence>
<evidence type="ECO:0000256" key="3">
    <source>
        <dbReference type="SAM" id="MobiDB-lite"/>
    </source>
</evidence>
<dbReference type="PANTHER" id="PTHR43343:SF3">
    <property type="entry name" value="PROTEASE DO-LIKE 8, CHLOROPLASTIC"/>
    <property type="match status" value="1"/>
</dbReference>
<feature type="region of interest" description="Disordered" evidence="3">
    <location>
        <begin position="1"/>
        <end position="22"/>
    </location>
</feature>
<dbReference type="InterPro" id="IPR036034">
    <property type="entry name" value="PDZ_sf"/>
</dbReference>
<comment type="caution">
    <text evidence="5">The sequence shown here is derived from an EMBL/GenBank/DDBJ whole genome shotgun (WGS) entry which is preliminary data.</text>
</comment>
<dbReference type="Proteomes" id="UP001501752">
    <property type="component" value="Unassembled WGS sequence"/>
</dbReference>
<reference evidence="6" key="1">
    <citation type="journal article" date="2019" name="Int. J. Syst. Evol. Microbiol.">
        <title>The Global Catalogue of Microorganisms (GCM) 10K type strain sequencing project: providing services to taxonomists for standard genome sequencing and annotation.</title>
        <authorList>
            <consortium name="The Broad Institute Genomics Platform"/>
            <consortium name="The Broad Institute Genome Sequencing Center for Infectious Disease"/>
            <person name="Wu L."/>
            <person name="Ma J."/>
        </authorList>
    </citation>
    <scope>NUCLEOTIDE SEQUENCE [LARGE SCALE GENOMIC DNA]</scope>
    <source>
        <strain evidence="6">JCM 13006</strain>
    </source>
</reference>
<accession>A0ABP9DMY8</accession>
<evidence type="ECO:0000256" key="1">
    <source>
        <dbReference type="ARBA" id="ARBA00022670"/>
    </source>
</evidence>
<keyword evidence="2" id="KW-0378">Hydrolase</keyword>
<sequence length="384" mass="37764">MRPKKEPTRPLPAGPRPTGPKLWPAPVAALALALVGLLVTGCSSSTSSSSSSPSATTASATTASAGASGAPSAASSGSNQLQDDYQRVIANVLPSVVQITAGDSLGSGIVFDDKGDIVTNAHVVGTAQKFTVTLANSTTELEATLVGSYPESDLAVIKLSSPPSGLRPAVFGDSSKVEVGQITLAMGSPLGLSSSVTQGIVSATGRTVSEPQTAGSPGATIGNMVQTSAAINPGNSGGALANLASQVIGINTLAAVDQELNGSAAPGIGFAIPAATVTNIANQLIKDGKVTNSGRAALGVTARTYFNAEYQPAGAVLVSVTAGGPAASAGLQPGDVITKLGDTQITTLASLTTALASLTPGDKVTVTYQRSGATKTADITLGSL</sequence>
<dbReference type="InterPro" id="IPR001940">
    <property type="entry name" value="Peptidase_S1C"/>
</dbReference>
<dbReference type="Gene3D" id="2.30.42.10">
    <property type="match status" value="1"/>
</dbReference>
<dbReference type="InterPro" id="IPR009003">
    <property type="entry name" value="Peptidase_S1_PA"/>
</dbReference>